<dbReference type="PANTHER" id="PTHR21580:SF61">
    <property type="entry name" value="AT18965P"/>
    <property type="match status" value="1"/>
</dbReference>
<dbReference type="InterPro" id="IPR010736">
    <property type="entry name" value="SHIPPO-rpt"/>
</dbReference>
<proteinExistence type="predicted"/>
<evidence type="ECO:0000313" key="2">
    <source>
        <dbReference type="Proteomes" id="UP001652621"/>
    </source>
</evidence>
<dbReference type="GeneID" id="101894661"/>
<dbReference type="RefSeq" id="XP_005184832.1">
    <property type="nucleotide sequence ID" value="XM_005184775.3"/>
</dbReference>
<reference evidence="3" key="2">
    <citation type="submission" date="2025-04" db="UniProtKB">
        <authorList>
            <consortium name="RefSeq"/>
        </authorList>
    </citation>
    <scope>IDENTIFICATION</scope>
    <source>
        <strain evidence="3">Aabys</strain>
    </source>
</reference>
<dbReference type="VEuPathDB" id="VectorBase:MDOA000705"/>
<dbReference type="KEGG" id="mde:101894661"/>
<dbReference type="InterPro" id="IPR051291">
    <property type="entry name" value="CIMAP"/>
</dbReference>
<dbReference type="Pfam" id="PF07004">
    <property type="entry name" value="SHIPPO-rpt"/>
    <property type="match status" value="5"/>
</dbReference>
<dbReference type="EnsemblMetazoa" id="MDOA000705-RA">
    <property type="protein sequence ID" value="MDOA000705-PA"/>
    <property type="gene ID" value="MDOA000705"/>
</dbReference>
<gene>
    <name evidence="1" type="primary">101894661</name>
    <name evidence="3" type="synonym">LOC101894661</name>
</gene>
<dbReference type="PANTHER" id="PTHR21580">
    <property type="entry name" value="SHIPPO-1-RELATED"/>
    <property type="match status" value="1"/>
</dbReference>
<dbReference type="VEuPathDB" id="VectorBase:MDOMA2_009360"/>
<dbReference type="GO" id="GO:0005856">
    <property type="term" value="C:cytoskeleton"/>
    <property type="evidence" value="ECO:0007669"/>
    <property type="project" value="TreeGrafter"/>
</dbReference>
<reference evidence="1" key="1">
    <citation type="submission" date="2020-05" db="UniProtKB">
        <authorList>
            <consortium name="EnsemblMetazoa"/>
        </authorList>
    </citation>
    <scope>IDENTIFICATION</scope>
    <source>
        <strain evidence="1">Aabys</strain>
    </source>
</reference>
<dbReference type="STRING" id="7370.A0A1I8M2Y3"/>
<accession>A0A1I8M2Y3</accession>
<organism evidence="1">
    <name type="scientific">Musca domestica</name>
    <name type="common">House fly</name>
    <dbReference type="NCBI Taxonomy" id="7370"/>
    <lineage>
        <taxon>Eukaryota</taxon>
        <taxon>Metazoa</taxon>
        <taxon>Ecdysozoa</taxon>
        <taxon>Arthropoda</taxon>
        <taxon>Hexapoda</taxon>
        <taxon>Insecta</taxon>
        <taxon>Pterygota</taxon>
        <taxon>Neoptera</taxon>
        <taxon>Endopterygota</taxon>
        <taxon>Diptera</taxon>
        <taxon>Brachycera</taxon>
        <taxon>Muscomorpha</taxon>
        <taxon>Muscoidea</taxon>
        <taxon>Muscidae</taxon>
        <taxon>Musca</taxon>
    </lineage>
</organism>
<name>A0A1I8M2Y3_MUSDO</name>
<sequence length="226" mass="24175">MASAGPGPVYSLPPTIGYDNHDQRKIRMPQYSFGGRTKLINKNIVPGPGLNVSGLTRYGPARTFAYSIGPRTFMKDSKNIGPGPANYDLNKSPYVNTTSPPSYSIGRRTMLTNKNICPGPNAYGISVNAIKTAAPAFSIGMRTGLKAKSLSPGPANYGPSTLKTYLPKAPEYSLAPRTFLNAKLVGPAANAYDCMNYKPGKTPPNYSFGVRHSPRAPPMIVACDNT</sequence>
<dbReference type="Proteomes" id="UP001652621">
    <property type="component" value="Unplaced"/>
</dbReference>
<dbReference type="AlphaFoldDB" id="A0A1I8M2Y3"/>
<evidence type="ECO:0000313" key="1">
    <source>
        <dbReference type="EnsemblMetazoa" id="MDOA000705-PA"/>
    </source>
</evidence>
<keyword evidence="2" id="KW-1185">Reference proteome</keyword>
<dbReference type="eggNOG" id="ENOG502S4DJ">
    <property type="taxonomic scope" value="Eukaryota"/>
</dbReference>
<protein>
    <submittedName>
        <fullName evidence="3">Outer dense fiber protein 3-B</fullName>
    </submittedName>
</protein>
<evidence type="ECO:0000313" key="3">
    <source>
        <dbReference type="RefSeq" id="XP_005184832.1"/>
    </source>
</evidence>
<dbReference type="OrthoDB" id="429991at2759"/>